<feature type="region of interest" description="Disordered" evidence="1">
    <location>
        <begin position="782"/>
        <end position="813"/>
    </location>
</feature>
<dbReference type="InterPro" id="IPR009060">
    <property type="entry name" value="UBA-like_sf"/>
</dbReference>
<dbReference type="Gene3D" id="1.10.8.10">
    <property type="entry name" value="DNA helicase RuvA subunit, C-terminal domain"/>
    <property type="match status" value="1"/>
</dbReference>
<feature type="compositionally biased region" description="Basic and acidic residues" evidence="1">
    <location>
        <begin position="98"/>
        <end position="113"/>
    </location>
</feature>
<name>A0A0R3T3L2_RODNA</name>
<dbReference type="Proteomes" id="UP000278807">
    <property type="component" value="Unassembled WGS sequence"/>
</dbReference>
<feature type="region of interest" description="Disordered" evidence="1">
    <location>
        <begin position="93"/>
        <end position="173"/>
    </location>
</feature>
<evidence type="ECO:0000313" key="3">
    <source>
        <dbReference type="Proteomes" id="UP000278807"/>
    </source>
</evidence>
<feature type="region of interest" description="Disordered" evidence="1">
    <location>
        <begin position="484"/>
        <end position="504"/>
    </location>
</feature>
<reference evidence="4" key="1">
    <citation type="submission" date="2017-02" db="UniProtKB">
        <authorList>
            <consortium name="WormBaseParasite"/>
        </authorList>
    </citation>
    <scope>IDENTIFICATION</scope>
</reference>
<feature type="region of interest" description="Disordered" evidence="1">
    <location>
        <begin position="565"/>
        <end position="599"/>
    </location>
</feature>
<feature type="region of interest" description="Disordered" evidence="1">
    <location>
        <begin position="394"/>
        <end position="414"/>
    </location>
</feature>
<evidence type="ECO:0000313" key="4">
    <source>
        <dbReference type="WBParaSite" id="HNAJ_0000160201-mRNA-1"/>
    </source>
</evidence>
<feature type="compositionally biased region" description="Polar residues" evidence="1">
    <location>
        <begin position="663"/>
        <end position="678"/>
    </location>
</feature>
<dbReference type="SUPFAM" id="SSF46934">
    <property type="entry name" value="UBA-like"/>
    <property type="match status" value="1"/>
</dbReference>
<feature type="compositionally biased region" description="Low complexity" evidence="1">
    <location>
        <begin position="114"/>
        <end position="132"/>
    </location>
</feature>
<dbReference type="WBParaSite" id="HNAJ_0000160201-mRNA-1">
    <property type="protein sequence ID" value="HNAJ_0000160201-mRNA-1"/>
    <property type="gene ID" value="HNAJ_0000160201"/>
</dbReference>
<evidence type="ECO:0000313" key="2">
    <source>
        <dbReference type="EMBL" id="VDN97460.1"/>
    </source>
</evidence>
<feature type="region of interest" description="Disordered" evidence="1">
    <location>
        <begin position="636"/>
        <end position="678"/>
    </location>
</feature>
<keyword evidence="3" id="KW-1185">Reference proteome</keyword>
<feature type="compositionally biased region" description="Low complexity" evidence="1">
    <location>
        <begin position="636"/>
        <end position="652"/>
    </location>
</feature>
<dbReference type="STRING" id="102285.A0A0R3T3L2"/>
<gene>
    <name evidence="2" type="ORF">HNAJ_LOCUS1601</name>
</gene>
<reference evidence="2 3" key="2">
    <citation type="submission" date="2018-11" db="EMBL/GenBank/DDBJ databases">
        <authorList>
            <consortium name="Pathogen Informatics"/>
        </authorList>
    </citation>
    <scope>NUCLEOTIDE SEQUENCE [LARGE SCALE GENOMIC DNA]</scope>
</reference>
<proteinExistence type="predicted"/>
<protein>
    <submittedName>
        <fullName evidence="4">UBA domain-containing protein</fullName>
    </submittedName>
</protein>
<feature type="compositionally biased region" description="Low complexity" evidence="1">
    <location>
        <begin position="804"/>
        <end position="813"/>
    </location>
</feature>
<feature type="region of interest" description="Disordered" evidence="1">
    <location>
        <begin position="707"/>
        <end position="752"/>
    </location>
</feature>
<dbReference type="OrthoDB" id="6159137at2759"/>
<sequence length="813" mass="89121">MIDRKSKNSQKGVLEAPKATPEQIRFAKLLNNSNSEQMVELKRKLEQVQECTNCSLETAYSALRDADNDVQCAIELIIDGKCADSWVDPSVKKAKTKKQNDKKSKVEKEKEQPKISSNQSINNNKKALANADAPKKPLKQNGAKKGSRQVNQVKNGSSKPSNKPRTELPSNDGWILECGEWKGETIEIVNSCVDIPINIQEDTELLRLVTTQDVEPPAEEEVKEKEVEGVIESFEDPPKQIDEKQVVQEEPTSEEIDAAQLVKAKLFSPYAQSATPQSSAHSNIPVFFAPGSTEFPLRDENSSIQFLTNYVQIPSPNFNANVFAGLDLSKIKQAAPLTQQMPARIESFQEAFTATIPPQVTPVAPIIQSDQAFNSGSLQHPNIASASVQKESFSKIQENQAQGTHPHQSQAVNNFDNPYNCNLLELSQNMKNVNLQDMQLGKSDAFTQSSSSQSDNMPTVTYQFPVSKSSVGGMSQQGQQIKPISIIPPSTGPQQTQQSMPPTQTAPLPPTLLHFPQIMSHLQQNMPFFSFHQPPATTTPPMIDYESMQAMNQSRIVFEMQNHASAPAQTVTNDSSNSNVSNASDVMPSNKPTNMPQPPQPPIHPVNTTNSGFFLPYNLNNGMVFMNSYPNTFMGQQQQQAAVTQQSQNTSTGPHGASPLSHAGNNQFAKPMSAPTNFPPYQNMRQANFEEMNDMFYSSLPKQMNFKQGYYNGPKPDMGNKLPQQAGGMSPNQQGGPNSQLQQQQSSSNQIQAQNLYSQQNQGQLPFYQTPAFVAAAAVAAQNQQPNQANQSTAGVGGQGPGGMVPLHGRPTH</sequence>
<feature type="compositionally biased region" description="Polar residues" evidence="1">
    <location>
        <begin position="148"/>
        <end position="163"/>
    </location>
</feature>
<dbReference type="EMBL" id="UZAE01000643">
    <property type="protein sequence ID" value="VDN97460.1"/>
    <property type="molecule type" value="Genomic_DNA"/>
</dbReference>
<feature type="compositionally biased region" description="Low complexity" evidence="1">
    <location>
        <begin position="782"/>
        <end position="794"/>
    </location>
</feature>
<evidence type="ECO:0000256" key="1">
    <source>
        <dbReference type="SAM" id="MobiDB-lite"/>
    </source>
</evidence>
<feature type="compositionally biased region" description="Low complexity" evidence="1">
    <location>
        <begin position="573"/>
        <end position="586"/>
    </location>
</feature>
<organism evidence="4">
    <name type="scientific">Rodentolepis nana</name>
    <name type="common">Dwarf tapeworm</name>
    <name type="synonym">Hymenolepis nana</name>
    <dbReference type="NCBI Taxonomy" id="102285"/>
    <lineage>
        <taxon>Eukaryota</taxon>
        <taxon>Metazoa</taxon>
        <taxon>Spiralia</taxon>
        <taxon>Lophotrochozoa</taxon>
        <taxon>Platyhelminthes</taxon>
        <taxon>Cestoda</taxon>
        <taxon>Eucestoda</taxon>
        <taxon>Cyclophyllidea</taxon>
        <taxon>Hymenolepididae</taxon>
        <taxon>Rodentolepis</taxon>
    </lineage>
</organism>
<accession>A0A0R3T3L2</accession>
<dbReference type="AlphaFoldDB" id="A0A0R3T3L2"/>
<feature type="compositionally biased region" description="Low complexity" evidence="1">
    <location>
        <begin position="731"/>
        <end position="752"/>
    </location>
</feature>